<evidence type="ECO:0000313" key="2">
    <source>
        <dbReference type="Proteomes" id="UP001519345"/>
    </source>
</evidence>
<reference evidence="1 2" key="1">
    <citation type="submission" date="2021-03" db="EMBL/GenBank/DDBJ databases">
        <title>Genomic Encyclopedia of Type Strains, Phase IV (KMG-IV): sequencing the most valuable type-strain genomes for metagenomic binning, comparative biology and taxonomic classification.</title>
        <authorList>
            <person name="Goeker M."/>
        </authorList>
    </citation>
    <scope>NUCLEOTIDE SEQUENCE [LARGE SCALE GENOMIC DNA]</scope>
    <source>
        <strain evidence="1 2">DSM 25609</strain>
    </source>
</reference>
<dbReference type="EMBL" id="JAGGKX010000002">
    <property type="protein sequence ID" value="MBP1968445.1"/>
    <property type="molecule type" value="Genomic_DNA"/>
</dbReference>
<proteinExistence type="predicted"/>
<organism evidence="1 2">
    <name type="scientific">Virgibacillus natechei</name>
    <dbReference type="NCBI Taxonomy" id="1216297"/>
    <lineage>
        <taxon>Bacteria</taxon>
        <taxon>Bacillati</taxon>
        <taxon>Bacillota</taxon>
        <taxon>Bacilli</taxon>
        <taxon>Bacillales</taxon>
        <taxon>Bacillaceae</taxon>
        <taxon>Virgibacillus</taxon>
    </lineage>
</organism>
<sequence length="408" mass="46644">MMRYWKLITIMVVVVLSIGSYYIESAITGTNYPEFVFEHHSGNEEEVKNLILDAQYINELKHNMLQVTAEGTKYQNEESYLEGLESHVDDTIKQLQEDYPSFMRGKSEHSLAPFYENETILVYVNQNTNSPDAEKSDFTLDIEVLDKGSGDRTAFTIKLPETKDYQTMRIGDVQVIDGEMKIITRNFLHVAQTGYTSSEEIHVYNLDVANQEVTSNEVIVSNAEPNNATVTYITIINEHGGINQNEYVLVHFDYMETVEHENGSSNLEQIGRELIAYNLETNEQEELDLPEALQDSLHTALLSDSTIYFNKLTETGVEILTYDLNSKEIETEKVLEDTAAFEVEPHMAVKNDNMYLTSKYKYTDSHAAIFVVDLTEGDILYEGAVEMKDQQAEKEEEDVLYIDDMLIE</sequence>
<keyword evidence="2" id="KW-1185">Reference proteome</keyword>
<gene>
    <name evidence="1" type="ORF">J2Z83_000537</name>
</gene>
<comment type="caution">
    <text evidence="1">The sequence shown here is derived from an EMBL/GenBank/DDBJ whole genome shotgun (WGS) entry which is preliminary data.</text>
</comment>
<dbReference type="RefSeq" id="WP_209461674.1">
    <property type="nucleotide sequence ID" value="NZ_CP110224.1"/>
</dbReference>
<evidence type="ECO:0008006" key="3">
    <source>
        <dbReference type="Google" id="ProtNLM"/>
    </source>
</evidence>
<name>A0ABS4IC24_9BACI</name>
<evidence type="ECO:0000313" key="1">
    <source>
        <dbReference type="EMBL" id="MBP1968445.1"/>
    </source>
</evidence>
<protein>
    <recommendedName>
        <fullName evidence="3">Membrane-associated protein</fullName>
    </recommendedName>
</protein>
<dbReference type="Proteomes" id="UP001519345">
    <property type="component" value="Unassembled WGS sequence"/>
</dbReference>
<accession>A0ABS4IC24</accession>